<dbReference type="CDD" id="cd23656">
    <property type="entry name" value="Abraxas_plant"/>
    <property type="match status" value="1"/>
</dbReference>
<evidence type="ECO:0008006" key="4">
    <source>
        <dbReference type="Google" id="ProtNLM"/>
    </source>
</evidence>
<dbReference type="Proteomes" id="UP001552299">
    <property type="component" value="Unassembled WGS sequence"/>
</dbReference>
<reference evidence="2 3" key="1">
    <citation type="journal article" date="2024" name="Plant Biotechnol. J.">
        <title>Dendrobium thyrsiflorum genome and its molecular insights into genes involved in important horticultural traits.</title>
        <authorList>
            <person name="Chen B."/>
            <person name="Wang J.Y."/>
            <person name="Zheng P.J."/>
            <person name="Li K.L."/>
            <person name="Liang Y.M."/>
            <person name="Chen X.F."/>
            <person name="Zhang C."/>
            <person name="Zhao X."/>
            <person name="He X."/>
            <person name="Zhang G.Q."/>
            <person name="Liu Z.J."/>
            <person name="Xu Q."/>
        </authorList>
    </citation>
    <scope>NUCLEOTIDE SEQUENCE [LARGE SCALE GENOMIC DNA]</scope>
    <source>
        <strain evidence="2">GZMU011</strain>
    </source>
</reference>
<accession>A0ABD0UXY5</accession>
<dbReference type="Pfam" id="PF21125">
    <property type="entry name" value="MPN_2A_DUB_like"/>
    <property type="match status" value="1"/>
</dbReference>
<protein>
    <recommendedName>
        <fullName evidence="4">BRCA1-A complex subunit Abraxas</fullName>
    </recommendedName>
</protein>
<evidence type="ECO:0000313" key="3">
    <source>
        <dbReference type="Proteomes" id="UP001552299"/>
    </source>
</evidence>
<dbReference type="InterPro" id="IPR023238">
    <property type="entry name" value="FAM175"/>
</dbReference>
<name>A0ABD0UXY5_DENTH</name>
<organism evidence="2 3">
    <name type="scientific">Dendrobium thyrsiflorum</name>
    <name type="common">Pinecone-like raceme dendrobium</name>
    <name type="synonym">Orchid</name>
    <dbReference type="NCBI Taxonomy" id="117978"/>
    <lineage>
        <taxon>Eukaryota</taxon>
        <taxon>Viridiplantae</taxon>
        <taxon>Streptophyta</taxon>
        <taxon>Embryophyta</taxon>
        <taxon>Tracheophyta</taxon>
        <taxon>Spermatophyta</taxon>
        <taxon>Magnoliopsida</taxon>
        <taxon>Liliopsida</taxon>
        <taxon>Asparagales</taxon>
        <taxon>Orchidaceae</taxon>
        <taxon>Epidendroideae</taxon>
        <taxon>Malaxideae</taxon>
        <taxon>Dendrobiinae</taxon>
        <taxon>Dendrobium</taxon>
    </lineage>
</organism>
<sequence>MHRPRFCLRRSSVSLVFLHCTVCTLYTAMADDSLLVEKITISGATLASILQRFSSSPGDVDGLLFGHFIRLPPPDPNDDDPSSSYSAAVGSTTLVPFAASITGHFSSGAPMTFYDSVGRIDPHSVRRASDQDRLPILLGWFCGRRRTHLRPSMREIAVSNSLFETLTPASSVDPAPPRPCIFLLLSFSSTENQAIHTHEYRAFHLRRKPVGSGVLEPRSLHIVNIGPDFRGQYGSFSPDSALPWMPLRVEDELAQKETLRSLQDKAAGQLLLDSAADGFTMERLEHLIGPGVAEYSSELEDLYRNMLLKLEGLARLVEKSSARVLEQENKNLKIRCRLAGLE</sequence>
<feature type="chain" id="PRO_5044823018" description="BRCA1-A complex subunit Abraxas" evidence="1">
    <location>
        <begin position="31"/>
        <end position="342"/>
    </location>
</feature>
<dbReference type="EMBL" id="JANQDX010000012">
    <property type="protein sequence ID" value="KAL0914968.1"/>
    <property type="molecule type" value="Genomic_DNA"/>
</dbReference>
<proteinExistence type="predicted"/>
<dbReference type="InterPro" id="IPR023241">
    <property type="entry name" value="FAM175_plant"/>
</dbReference>
<gene>
    <name evidence="2" type="ORF">M5K25_015363</name>
</gene>
<evidence type="ECO:0000256" key="1">
    <source>
        <dbReference type="SAM" id="SignalP"/>
    </source>
</evidence>
<feature type="signal peptide" evidence="1">
    <location>
        <begin position="1"/>
        <end position="30"/>
    </location>
</feature>
<dbReference type="AlphaFoldDB" id="A0ABD0UXY5"/>
<dbReference type="PANTHER" id="PTHR31728">
    <property type="entry name" value="ABRAXAS FAMILY MEMBER"/>
    <property type="match status" value="1"/>
</dbReference>
<dbReference type="PANTHER" id="PTHR31728:SF5">
    <property type="entry name" value="OS07G0540200 PROTEIN"/>
    <property type="match status" value="1"/>
</dbReference>
<comment type="caution">
    <text evidence="2">The sequence shown here is derived from an EMBL/GenBank/DDBJ whole genome shotgun (WGS) entry which is preliminary data.</text>
</comment>
<dbReference type="PRINTS" id="PR02051">
    <property type="entry name" value="PROTEINF175"/>
</dbReference>
<keyword evidence="3" id="KW-1185">Reference proteome</keyword>
<evidence type="ECO:0000313" key="2">
    <source>
        <dbReference type="EMBL" id="KAL0914968.1"/>
    </source>
</evidence>
<keyword evidence="1" id="KW-0732">Signal</keyword>
<dbReference type="PRINTS" id="PR02054">
    <property type="entry name" value="FAM175PLANT"/>
</dbReference>